<evidence type="ECO:0000313" key="2">
    <source>
        <dbReference type="EMBL" id="MEI5907176.1"/>
    </source>
</evidence>
<keyword evidence="1" id="KW-0472">Membrane</keyword>
<dbReference type="InterPro" id="IPR014617">
    <property type="entry name" value="YphA_Bacsu"/>
</dbReference>
<evidence type="ECO:0008006" key="4">
    <source>
        <dbReference type="Google" id="ProtNLM"/>
    </source>
</evidence>
<sequence>MEGYMFLWSIWFIWVFATFILDKNKPYRFMIASFSLAQIIVSPYKVMIGNMIFNGPFIIMGIFLFIVLANYSLDEKLFLLISVWTIGCFYAGFRFIEVYDPIWIIFDRSLLLALLLAIILYLLFYKRNNQWPIALIGGGMLGEVLAYNTLAPYGLSHAVGDKSFLDVIYITIIFSFSITYLSSLIQRLQLKIPMEKEKTNQL</sequence>
<organism evidence="2 3">
    <name type="scientific">Bacillus spongiae</name>
    <dbReference type="NCBI Taxonomy" id="2683610"/>
    <lineage>
        <taxon>Bacteria</taxon>
        <taxon>Bacillati</taxon>
        <taxon>Bacillota</taxon>
        <taxon>Bacilli</taxon>
        <taxon>Bacillales</taxon>
        <taxon>Bacillaceae</taxon>
        <taxon>Bacillus</taxon>
    </lineage>
</organism>
<accession>A0ABU8HCV1</accession>
<name>A0ABU8HCV1_9BACI</name>
<protein>
    <recommendedName>
        <fullName evidence="4">Integral membrane protein</fullName>
    </recommendedName>
</protein>
<feature type="transmembrane region" description="Helical" evidence="1">
    <location>
        <begin position="131"/>
        <end position="155"/>
    </location>
</feature>
<keyword evidence="1" id="KW-0812">Transmembrane</keyword>
<feature type="transmembrane region" description="Helical" evidence="1">
    <location>
        <begin position="167"/>
        <end position="185"/>
    </location>
</feature>
<evidence type="ECO:0000313" key="3">
    <source>
        <dbReference type="Proteomes" id="UP001312865"/>
    </source>
</evidence>
<feature type="transmembrane region" description="Helical" evidence="1">
    <location>
        <begin position="102"/>
        <end position="124"/>
    </location>
</feature>
<dbReference type="RefSeq" id="WP_336586614.1">
    <property type="nucleotide sequence ID" value="NZ_JBBAXC010000006.1"/>
</dbReference>
<feature type="transmembrane region" description="Helical" evidence="1">
    <location>
        <begin position="52"/>
        <end position="70"/>
    </location>
</feature>
<proteinExistence type="predicted"/>
<feature type="transmembrane region" description="Helical" evidence="1">
    <location>
        <begin position="6"/>
        <end position="22"/>
    </location>
</feature>
<gene>
    <name evidence="2" type="ORF">WAK64_08915</name>
</gene>
<dbReference type="Pfam" id="PF24124">
    <property type="entry name" value="YphA"/>
    <property type="match status" value="1"/>
</dbReference>
<keyword evidence="1" id="KW-1133">Transmembrane helix</keyword>
<dbReference type="Proteomes" id="UP001312865">
    <property type="component" value="Unassembled WGS sequence"/>
</dbReference>
<evidence type="ECO:0000256" key="1">
    <source>
        <dbReference type="SAM" id="Phobius"/>
    </source>
</evidence>
<comment type="caution">
    <text evidence="2">The sequence shown here is derived from an EMBL/GenBank/DDBJ whole genome shotgun (WGS) entry which is preliminary data.</text>
</comment>
<dbReference type="EMBL" id="JBBAXC010000006">
    <property type="protein sequence ID" value="MEI5907176.1"/>
    <property type="molecule type" value="Genomic_DNA"/>
</dbReference>
<dbReference type="PIRSF" id="PIRSF036710">
    <property type="entry name" value="YphA_Bacsu"/>
    <property type="match status" value="1"/>
</dbReference>
<reference evidence="2 3" key="1">
    <citation type="journal article" date="2018" name="J. Microbiol.">
        <title>Bacillus spongiae sp. nov., isolated from sponge of Jeju Island.</title>
        <authorList>
            <person name="Lee G.E."/>
            <person name="Im W.T."/>
            <person name="Park J.S."/>
        </authorList>
    </citation>
    <scope>NUCLEOTIDE SEQUENCE [LARGE SCALE GENOMIC DNA]</scope>
    <source>
        <strain evidence="2 3">135PIL107-10</strain>
    </source>
</reference>
<keyword evidence="3" id="KW-1185">Reference proteome</keyword>